<reference evidence="2 3" key="1">
    <citation type="journal article" date="2009" name="Appl. Environ. Microbiol.">
        <title>Community genomic and proteomic analyses of chemoautotrophic iron-oxidizing "Leptospirillum rubarum" (Group II) and "Leptospirillum ferrodiazotrophum" (Group III) bacteria in acid mine drainage biofilms.</title>
        <authorList>
            <person name="Goltsman D.S."/>
            <person name="Denef V.J."/>
            <person name="Singer S.W."/>
            <person name="VerBerkmoes N.C."/>
            <person name="Lefsrud M."/>
            <person name="Mueller R.S."/>
            <person name="Dick G.J."/>
            <person name="Sun C.L."/>
            <person name="Wheeler K.E."/>
            <person name="Zemla A."/>
            <person name="Baker B.J."/>
            <person name="Hauser L."/>
            <person name="Land M."/>
            <person name="Shah M.B."/>
            <person name="Thelen M.P."/>
            <person name="Hettich R.L."/>
            <person name="Banfield J.F."/>
        </authorList>
    </citation>
    <scope>NUCLEOTIDE SEQUENCE [LARGE SCALE GENOMIC DNA]</scope>
</reference>
<sequence length="99" mass="11108">MAESLPPIPVESIASRIFLVRGQKVMLDSDLAELYGVTTSALNQAVRRNIDRFPSDFMFQMTDSEFSNLKSQCVTSSWGAAGNSRWHSRNRECQYSPAC</sequence>
<evidence type="ECO:0000313" key="2">
    <source>
        <dbReference type="EMBL" id="EES51840.1"/>
    </source>
</evidence>
<name>C6HZQ2_9BACT</name>
<dbReference type="Proteomes" id="UP000009374">
    <property type="component" value="Unassembled WGS sequence"/>
</dbReference>
<feature type="domain" description="KilA-N DNA-binding" evidence="1">
    <location>
        <begin position="16"/>
        <end position="83"/>
    </location>
</feature>
<dbReference type="InterPro" id="IPR018873">
    <property type="entry name" value="KilA-N_DNA-bd_domain"/>
</dbReference>
<dbReference type="Pfam" id="PF10543">
    <property type="entry name" value="ORF6N"/>
    <property type="match status" value="1"/>
</dbReference>
<accession>C6HZQ2</accession>
<evidence type="ECO:0000313" key="3">
    <source>
        <dbReference type="Proteomes" id="UP000009374"/>
    </source>
</evidence>
<proteinExistence type="predicted"/>
<dbReference type="EMBL" id="GG693884">
    <property type="protein sequence ID" value="EES51840.1"/>
    <property type="molecule type" value="Genomic_DNA"/>
</dbReference>
<organism evidence="2 3">
    <name type="scientific">Leptospirillum ferrodiazotrophum</name>
    <dbReference type="NCBI Taxonomy" id="412449"/>
    <lineage>
        <taxon>Bacteria</taxon>
        <taxon>Pseudomonadati</taxon>
        <taxon>Nitrospirota</taxon>
        <taxon>Nitrospiria</taxon>
        <taxon>Nitrospirales</taxon>
        <taxon>Nitrospiraceae</taxon>
        <taxon>Leptospirillum</taxon>
    </lineage>
</organism>
<dbReference type="AlphaFoldDB" id="C6HZQ2"/>
<gene>
    <name evidence="2" type="ORF">UBAL3_95450061</name>
</gene>
<evidence type="ECO:0000259" key="1">
    <source>
        <dbReference type="Pfam" id="PF10543"/>
    </source>
</evidence>
<keyword evidence="3" id="KW-1185">Reference proteome</keyword>
<protein>
    <recommendedName>
        <fullName evidence="1">KilA-N DNA-binding domain-containing protein</fullName>
    </recommendedName>
</protein>